<evidence type="ECO:0000313" key="1">
    <source>
        <dbReference type="EMBL" id="KAH7363163.1"/>
    </source>
</evidence>
<dbReference type="EMBL" id="JAGPXD010000003">
    <property type="protein sequence ID" value="KAH7363163.1"/>
    <property type="molecule type" value="Genomic_DNA"/>
</dbReference>
<dbReference type="Proteomes" id="UP000813385">
    <property type="component" value="Unassembled WGS sequence"/>
</dbReference>
<evidence type="ECO:0000313" key="2">
    <source>
        <dbReference type="Proteomes" id="UP000813385"/>
    </source>
</evidence>
<dbReference type="OrthoDB" id="3552888at2759"/>
<gene>
    <name evidence="1" type="ORF">B0T11DRAFT_329165</name>
</gene>
<reference evidence="1" key="1">
    <citation type="journal article" date="2021" name="Nat. Commun.">
        <title>Genetic determinants of endophytism in the Arabidopsis root mycobiome.</title>
        <authorList>
            <person name="Mesny F."/>
            <person name="Miyauchi S."/>
            <person name="Thiergart T."/>
            <person name="Pickel B."/>
            <person name="Atanasova L."/>
            <person name="Karlsson M."/>
            <person name="Huettel B."/>
            <person name="Barry K.W."/>
            <person name="Haridas S."/>
            <person name="Chen C."/>
            <person name="Bauer D."/>
            <person name="Andreopoulos W."/>
            <person name="Pangilinan J."/>
            <person name="LaButti K."/>
            <person name="Riley R."/>
            <person name="Lipzen A."/>
            <person name="Clum A."/>
            <person name="Drula E."/>
            <person name="Henrissat B."/>
            <person name="Kohler A."/>
            <person name="Grigoriev I.V."/>
            <person name="Martin F.M."/>
            <person name="Hacquard S."/>
        </authorList>
    </citation>
    <scope>NUCLEOTIDE SEQUENCE</scope>
    <source>
        <strain evidence="1">MPI-CAGE-AT-0016</strain>
    </source>
</reference>
<proteinExistence type="predicted"/>
<name>A0A8K0X567_9PEZI</name>
<organism evidence="1 2">
    <name type="scientific">Plectosphaerella cucumerina</name>
    <dbReference type="NCBI Taxonomy" id="40658"/>
    <lineage>
        <taxon>Eukaryota</taxon>
        <taxon>Fungi</taxon>
        <taxon>Dikarya</taxon>
        <taxon>Ascomycota</taxon>
        <taxon>Pezizomycotina</taxon>
        <taxon>Sordariomycetes</taxon>
        <taxon>Hypocreomycetidae</taxon>
        <taxon>Glomerellales</taxon>
        <taxon>Plectosphaerellaceae</taxon>
        <taxon>Plectosphaerella</taxon>
    </lineage>
</organism>
<comment type="caution">
    <text evidence="1">The sequence shown here is derived from an EMBL/GenBank/DDBJ whole genome shotgun (WGS) entry which is preliminary data.</text>
</comment>
<protein>
    <submittedName>
        <fullName evidence="1">Uncharacterized protein</fullName>
    </submittedName>
</protein>
<sequence>MKLSAVLNLQSRLPRLHRASPSSHYPYSVAHIFQASAGALIRTPIEHPDYLGEQDESAESAVGEMSFTGPVFVGGPNITLVGSPKNVYHEIIKRNPDYDAWDFPDYAEKMALEGITRENFNSTHPPDASLAKRGSKMYDCQAGKLVERYTQKCSEGLRYLESIGSQWCDAPRMERARVSCSHGCGMFLFNNLLRENPVRCGKIASEIKFLSETCGRKGNMFTEGSWVAQGRSFHKNYYIEHSRDVC</sequence>
<accession>A0A8K0X567</accession>
<dbReference type="AlphaFoldDB" id="A0A8K0X567"/>
<keyword evidence="2" id="KW-1185">Reference proteome</keyword>